<feature type="domain" description="Rhodopsin" evidence="8">
    <location>
        <begin position="33"/>
        <end position="274"/>
    </location>
</feature>
<keyword evidence="2 7" id="KW-0812">Transmembrane</keyword>
<name>A0A2K3QQ98_9HYPO</name>
<evidence type="ECO:0000256" key="1">
    <source>
        <dbReference type="ARBA" id="ARBA00004141"/>
    </source>
</evidence>
<feature type="compositionally biased region" description="Polar residues" evidence="6">
    <location>
        <begin position="284"/>
        <end position="293"/>
    </location>
</feature>
<feature type="transmembrane region" description="Helical" evidence="7">
    <location>
        <begin position="178"/>
        <end position="200"/>
    </location>
</feature>
<feature type="compositionally biased region" description="Basic and acidic residues" evidence="6">
    <location>
        <begin position="341"/>
        <end position="363"/>
    </location>
</feature>
<dbReference type="InterPro" id="IPR049326">
    <property type="entry name" value="Rhodopsin_dom_fungi"/>
</dbReference>
<accession>A0A2K3QQ98</accession>
<feature type="transmembrane region" description="Helical" evidence="7">
    <location>
        <begin position="49"/>
        <end position="70"/>
    </location>
</feature>
<evidence type="ECO:0000256" key="5">
    <source>
        <dbReference type="ARBA" id="ARBA00038359"/>
    </source>
</evidence>
<dbReference type="InterPro" id="IPR052337">
    <property type="entry name" value="SAT4-like"/>
</dbReference>
<keyword evidence="10" id="KW-1185">Reference proteome</keyword>
<dbReference type="PANTHER" id="PTHR33048">
    <property type="entry name" value="PTH11-LIKE INTEGRAL MEMBRANE PROTEIN (AFU_ORTHOLOGUE AFUA_5G11245)"/>
    <property type="match status" value="1"/>
</dbReference>
<feature type="transmembrane region" description="Helical" evidence="7">
    <location>
        <begin position="250"/>
        <end position="269"/>
    </location>
</feature>
<feature type="region of interest" description="Disordered" evidence="6">
    <location>
        <begin position="284"/>
        <end position="313"/>
    </location>
</feature>
<evidence type="ECO:0000256" key="7">
    <source>
        <dbReference type="SAM" id="Phobius"/>
    </source>
</evidence>
<sequence>MAGQGVDLSDNTSGSLVGACISLLVLSWVAVGLRAYTRVVLMKGIQADDWLMLIAQSIFTISCAFILEGVKRGLGRHNDAAPTDDDRVAALMWQAIATATYILNMMFIKLSIGIFLLRLSVGNVYKWLLRVSLVVITLWSMGVFLWDIFQCTPVEKQWDFRIQHGHCASADEIISAAYAISVMTVLSDWFYALLPIPMLWNVKMTKLAKGTVIVILGLGIFASVATLIRLKFLAGLEEADDLMFAATDAMVWTLVEPGVAIVASSLATIRPLLRAMKVRGFQTTDRTPSTRISSGGRYAHSSPATTARGSMPRYGPNDVSLYHVGYAAEQDSPAKHIGLTSDKDHKQAATDHRRADGGEQRDGKSEIYVIEGSRNSPTWSTQDLYPTNRSLDDFQYLEGQSKEGEWARRPRLFQQKVKIPMRMGG</sequence>
<dbReference type="Pfam" id="PF20684">
    <property type="entry name" value="Fung_rhodopsin"/>
    <property type="match status" value="1"/>
</dbReference>
<dbReference type="Proteomes" id="UP000236621">
    <property type="component" value="Unassembled WGS sequence"/>
</dbReference>
<feature type="region of interest" description="Disordered" evidence="6">
    <location>
        <begin position="336"/>
        <end position="363"/>
    </location>
</feature>
<reference evidence="9 10" key="1">
    <citation type="submission" date="2017-08" db="EMBL/GenBank/DDBJ databases">
        <title>Harnessing the power of phylogenomics to disentangle the directionality and signatures of interkingdom host jumping in the parasitic fungal genus Tolypocladium.</title>
        <authorList>
            <person name="Quandt C.A."/>
            <person name="Patterson W."/>
            <person name="Spatafora J.W."/>
        </authorList>
    </citation>
    <scope>NUCLEOTIDE SEQUENCE [LARGE SCALE GENOMIC DNA]</scope>
    <source>
        <strain evidence="9 10">CBS 113982</strain>
    </source>
</reference>
<dbReference type="GO" id="GO:0016020">
    <property type="term" value="C:membrane"/>
    <property type="evidence" value="ECO:0007669"/>
    <property type="project" value="UniProtKB-SubCell"/>
</dbReference>
<dbReference type="AlphaFoldDB" id="A0A2K3QQ98"/>
<feature type="transmembrane region" description="Helical" evidence="7">
    <location>
        <begin position="212"/>
        <end position="230"/>
    </location>
</feature>
<evidence type="ECO:0000259" key="8">
    <source>
        <dbReference type="Pfam" id="PF20684"/>
    </source>
</evidence>
<keyword evidence="4 7" id="KW-0472">Membrane</keyword>
<dbReference type="EMBL" id="NRSZ01000069">
    <property type="protein sequence ID" value="PNY29716.1"/>
    <property type="molecule type" value="Genomic_DNA"/>
</dbReference>
<organism evidence="9 10">
    <name type="scientific">Tolypocladium capitatum</name>
    <dbReference type="NCBI Taxonomy" id="45235"/>
    <lineage>
        <taxon>Eukaryota</taxon>
        <taxon>Fungi</taxon>
        <taxon>Dikarya</taxon>
        <taxon>Ascomycota</taxon>
        <taxon>Pezizomycotina</taxon>
        <taxon>Sordariomycetes</taxon>
        <taxon>Hypocreomycetidae</taxon>
        <taxon>Hypocreales</taxon>
        <taxon>Ophiocordycipitaceae</taxon>
        <taxon>Tolypocladium</taxon>
    </lineage>
</organism>
<keyword evidence="3 7" id="KW-1133">Transmembrane helix</keyword>
<comment type="subcellular location">
    <subcellularLocation>
        <location evidence="1">Membrane</location>
        <topology evidence="1">Multi-pass membrane protein</topology>
    </subcellularLocation>
</comment>
<dbReference type="PANTHER" id="PTHR33048:SF47">
    <property type="entry name" value="INTEGRAL MEMBRANE PROTEIN-RELATED"/>
    <property type="match status" value="1"/>
</dbReference>
<dbReference type="STRING" id="45235.A0A2K3QQ98"/>
<evidence type="ECO:0000313" key="10">
    <source>
        <dbReference type="Proteomes" id="UP000236621"/>
    </source>
</evidence>
<protein>
    <recommendedName>
        <fullName evidence="8">Rhodopsin domain-containing protein</fullName>
    </recommendedName>
</protein>
<comment type="similarity">
    <text evidence="5">Belongs to the SAT4 family.</text>
</comment>
<evidence type="ECO:0000256" key="3">
    <source>
        <dbReference type="ARBA" id="ARBA00022989"/>
    </source>
</evidence>
<evidence type="ECO:0000256" key="4">
    <source>
        <dbReference type="ARBA" id="ARBA00023136"/>
    </source>
</evidence>
<feature type="transmembrane region" description="Helical" evidence="7">
    <location>
        <begin position="16"/>
        <end position="37"/>
    </location>
</feature>
<evidence type="ECO:0000313" key="9">
    <source>
        <dbReference type="EMBL" id="PNY29716.1"/>
    </source>
</evidence>
<dbReference type="OrthoDB" id="4682787at2759"/>
<evidence type="ECO:0000256" key="2">
    <source>
        <dbReference type="ARBA" id="ARBA00022692"/>
    </source>
</evidence>
<feature type="transmembrane region" description="Helical" evidence="7">
    <location>
        <begin position="127"/>
        <end position="149"/>
    </location>
</feature>
<proteinExistence type="inferred from homology"/>
<gene>
    <name evidence="9" type="ORF">TCAP_00374</name>
</gene>
<comment type="caution">
    <text evidence="9">The sequence shown here is derived from an EMBL/GenBank/DDBJ whole genome shotgun (WGS) entry which is preliminary data.</text>
</comment>
<evidence type="ECO:0000256" key="6">
    <source>
        <dbReference type="SAM" id="MobiDB-lite"/>
    </source>
</evidence>
<feature type="transmembrane region" description="Helical" evidence="7">
    <location>
        <begin position="90"/>
        <end position="115"/>
    </location>
</feature>